<dbReference type="VEuPathDB" id="FungiDB:BDV34DRAFT_139341"/>
<proteinExistence type="predicted"/>
<dbReference type="EMBL" id="ML734941">
    <property type="protein sequence ID" value="KAB8210692.1"/>
    <property type="molecule type" value="Genomic_DNA"/>
</dbReference>
<keyword evidence="1" id="KW-1133">Transmembrane helix</keyword>
<gene>
    <name evidence="2" type="ORF">BDV34DRAFT_139341</name>
</gene>
<keyword evidence="3" id="KW-1185">Reference proteome</keyword>
<organism evidence="2 3">
    <name type="scientific">Aspergillus parasiticus</name>
    <dbReference type="NCBI Taxonomy" id="5067"/>
    <lineage>
        <taxon>Eukaryota</taxon>
        <taxon>Fungi</taxon>
        <taxon>Dikarya</taxon>
        <taxon>Ascomycota</taxon>
        <taxon>Pezizomycotina</taxon>
        <taxon>Eurotiomycetes</taxon>
        <taxon>Eurotiomycetidae</taxon>
        <taxon>Eurotiales</taxon>
        <taxon>Aspergillaceae</taxon>
        <taxon>Aspergillus</taxon>
        <taxon>Aspergillus subgen. Circumdati</taxon>
    </lineage>
</organism>
<protein>
    <submittedName>
        <fullName evidence="2">Uncharacterized protein</fullName>
    </submittedName>
</protein>
<dbReference type="Proteomes" id="UP000326532">
    <property type="component" value="Unassembled WGS sequence"/>
</dbReference>
<evidence type="ECO:0000256" key="1">
    <source>
        <dbReference type="SAM" id="Phobius"/>
    </source>
</evidence>
<feature type="transmembrane region" description="Helical" evidence="1">
    <location>
        <begin position="32"/>
        <end position="50"/>
    </location>
</feature>
<evidence type="ECO:0000313" key="3">
    <source>
        <dbReference type="Proteomes" id="UP000326532"/>
    </source>
</evidence>
<reference evidence="2 3" key="1">
    <citation type="submission" date="2019-04" db="EMBL/GenBank/DDBJ databases">
        <title>Fungal friends and foes A comparative genomics study of 23 Aspergillus species from section Flavi.</title>
        <authorList>
            <consortium name="DOE Joint Genome Institute"/>
            <person name="Kjaerbolling I."/>
            <person name="Vesth T.C."/>
            <person name="Frisvad J.C."/>
            <person name="Nybo J.L."/>
            <person name="Theobald S."/>
            <person name="Kildgaard S."/>
            <person name="Petersen T.I."/>
            <person name="Kuo A."/>
            <person name="Sato A."/>
            <person name="Lyhne E.K."/>
            <person name="Kogle M.E."/>
            <person name="Wiebenga A."/>
            <person name="Kun R.S."/>
            <person name="Lubbers R.J."/>
            <person name="Makela M.R."/>
            <person name="Barry K."/>
            <person name="Chovatia M."/>
            <person name="Clum A."/>
            <person name="Daum C."/>
            <person name="Haridas S."/>
            <person name="He G."/>
            <person name="LaButti K."/>
            <person name="Lipzen A."/>
            <person name="Mondo S."/>
            <person name="Pangilinan J."/>
            <person name="Riley R."/>
            <person name="Salamov A."/>
            <person name="Simmons B.A."/>
            <person name="Magnuson J.K."/>
            <person name="Henrissat B."/>
            <person name="Mortensen U.H."/>
            <person name="Larsen T.O."/>
            <person name="De vries R.P."/>
            <person name="Grigoriev I.V."/>
            <person name="Machida M."/>
            <person name="Baker S.E."/>
            <person name="Andersen M.R."/>
        </authorList>
    </citation>
    <scope>NUCLEOTIDE SEQUENCE [LARGE SCALE GENOMIC DNA]</scope>
    <source>
        <strain evidence="2 3">CBS 117618</strain>
    </source>
</reference>
<evidence type="ECO:0000313" key="2">
    <source>
        <dbReference type="EMBL" id="KAB8210692.1"/>
    </source>
</evidence>
<dbReference type="AlphaFoldDB" id="A0A5N6DZL6"/>
<keyword evidence="1" id="KW-0472">Membrane</keyword>
<accession>A0A5N6DZL6</accession>
<keyword evidence="1" id="KW-0812">Transmembrane</keyword>
<sequence>MPRLTDEFPFLSYPICVSIRFPPAVCTGPMPIASFLSLTVYAVYSLFCPIMSTTRRIKQGASTMEMNPDPLSAGVSVILFEVATIDRRFCLVSGLPTPDRCTSVGINFS</sequence>
<name>A0A5N6DZL6_ASPPA</name>